<proteinExistence type="predicted"/>
<evidence type="ECO:0000313" key="2">
    <source>
        <dbReference type="EMBL" id="ARU59056.1"/>
    </source>
</evidence>
<accession>A0A1Y0IGU4</accession>
<feature type="region of interest" description="Disordered" evidence="1">
    <location>
        <begin position="1"/>
        <end position="30"/>
    </location>
</feature>
<evidence type="ECO:0000313" key="3">
    <source>
        <dbReference type="Proteomes" id="UP000196027"/>
    </source>
</evidence>
<dbReference type="EMBL" id="CP021425">
    <property type="protein sequence ID" value="ARU59056.1"/>
    <property type="molecule type" value="Genomic_DNA"/>
</dbReference>
<dbReference type="RefSeq" id="WP_087463769.1">
    <property type="nucleotide sequence ID" value="NZ_CP021425.1"/>
</dbReference>
<name>A0A1Y0IGU4_9GAMM</name>
<dbReference type="AlphaFoldDB" id="A0A1Y0IGU4"/>
<organism evidence="2 3">
    <name type="scientific">Oleiphilus messinensis</name>
    <dbReference type="NCBI Taxonomy" id="141451"/>
    <lineage>
        <taxon>Bacteria</taxon>
        <taxon>Pseudomonadati</taxon>
        <taxon>Pseudomonadota</taxon>
        <taxon>Gammaproteobacteria</taxon>
        <taxon>Oceanospirillales</taxon>
        <taxon>Oleiphilaceae</taxon>
        <taxon>Oleiphilus</taxon>
    </lineage>
</organism>
<dbReference type="KEGG" id="ome:OLMES_5072"/>
<protein>
    <submittedName>
        <fullName evidence="2">Uncharacterized protein</fullName>
    </submittedName>
</protein>
<reference evidence="2 3" key="1">
    <citation type="submission" date="2017-05" db="EMBL/GenBank/DDBJ databases">
        <title>Genomic insights into alkan degradation activity of Oleiphilus messinensis.</title>
        <authorList>
            <person name="Kozyavkin S.A."/>
            <person name="Slesarev A.I."/>
            <person name="Golyshin P.N."/>
            <person name="Korzhenkov A."/>
            <person name="Golyshina O.N."/>
            <person name="Toshchakov S.V."/>
        </authorList>
    </citation>
    <scope>NUCLEOTIDE SEQUENCE [LARGE SCALE GENOMIC DNA]</scope>
    <source>
        <strain evidence="2 3">ME102</strain>
    </source>
</reference>
<keyword evidence="3" id="KW-1185">Reference proteome</keyword>
<gene>
    <name evidence="2" type="ORF">OLMES_5072</name>
</gene>
<evidence type="ECO:0000256" key="1">
    <source>
        <dbReference type="SAM" id="MobiDB-lite"/>
    </source>
</evidence>
<sequence length="61" mass="6524">MNQIFNKVQGSLAKSHTQKVNPKSASSRTAASWEMDAYDALRVPILVEESSQSGGGSASRN</sequence>
<dbReference type="Proteomes" id="UP000196027">
    <property type="component" value="Chromosome"/>
</dbReference>